<name>A0ABS9KGF5_9BACT</name>
<dbReference type="PANTHER" id="PTHR42760">
    <property type="entry name" value="SHORT-CHAIN DEHYDROGENASES/REDUCTASES FAMILY MEMBER"/>
    <property type="match status" value="1"/>
</dbReference>
<organism evidence="2 3">
    <name type="scientific">Rhodohalobacter sulfatireducens</name>
    <dbReference type="NCBI Taxonomy" id="2911366"/>
    <lineage>
        <taxon>Bacteria</taxon>
        <taxon>Pseudomonadati</taxon>
        <taxon>Balneolota</taxon>
        <taxon>Balneolia</taxon>
        <taxon>Balneolales</taxon>
        <taxon>Balneolaceae</taxon>
        <taxon>Rhodohalobacter</taxon>
    </lineage>
</organism>
<comment type="caution">
    <text evidence="2">The sequence shown here is derived from an EMBL/GenBank/DDBJ whole genome shotgun (WGS) entry which is preliminary data.</text>
</comment>
<evidence type="ECO:0000256" key="1">
    <source>
        <dbReference type="ARBA" id="ARBA00006484"/>
    </source>
</evidence>
<dbReference type="SUPFAM" id="SSF51735">
    <property type="entry name" value="NAD(P)-binding Rossmann-fold domains"/>
    <property type="match status" value="1"/>
</dbReference>
<comment type="similarity">
    <text evidence="1">Belongs to the short-chain dehydrogenases/reductases (SDR) family.</text>
</comment>
<dbReference type="Gene3D" id="3.40.50.720">
    <property type="entry name" value="NAD(P)-binding Rossmann-like Domain"/>
    <property type="match status" value="1"/>
</dbReference>
<protein>
    <submittedName>
        <fullName evidence="2">SDR family oxidoreductase</fullName>
    </submittedName>
</protein>
<dbReference type="PRINTS" id="PR00081">
    <property type="entry name" value="GDHRDH"/>
</dbReference>
<gene>
    <name evidence="2" type="ORF">L6773_15090</name>
</gene>
<dbReference type="Proteomes" id="UP001165366">
    <property type="component" value="Unassembled WGS sequence"/>
</dbReference>
<keyword evidence="3" id="KW-1185">Reference proteome</keyword>
<proteinExistence type="inferred from homology"/>
<dbReference type="RefSeq" id="WP_237855262.1">
    <property type="nucleotide sequence ID" value="NZ_JAKLWS010000022.1"/>
</dbReference>
<dbReference type="Pfam" id="PF13561">
    <property type="entry name" value="adh_short_C2"/>
    <property type="match status" value="1"/>
</dbReference>
<dbReference type="InterPro" id="IPR020904">
    <property type="entry name" value="Sc_DH/Rdtase_CS"/>
</dbReference>
<evidence type="ECO:0000313" key="2">
    <source>
        <dbReference type="EMBL" id="MCG2589905.1"/>
    </source>
</evidence>
<dbReference type="InterPro" id="IPR002347">
    <property type="entry name" value="SDR_fam"/>
</dbReference>
<dbReference type="PRINTS" id="PR00080">
    <property type="entry name" value="SDRFAMILY"/>
</dbReference>
<reference evidence="2" key="2">
    <citation type="submission" date="2024-05" db="EMBL/GenBank/DDBJ databases">
        <title>Rhodohalobacter halophilus gen. nov., sp. nov., a moderately halophilic member of the family Balneolaceae.</title>
        <authorList>
            <person name="Xia J."/>
        </authorList>
    </citation>
    <scope>NUCLEOTIDE SEQUENCE</scope>
    <source>
        <strain evidence="2">WB101</strain>
    </source>
</reference>
<reference evidence="2" key="1">
    <citation type="submission" date="2022-01" db="EMBL/GenBank/DDBJ databases">
        <authorList>
            <person name="Wang Y."/>
        </authorList>
    </citation>
    <scope>NUCLEOTIDE SEQUENCE</scope>
    <source>
        <strain evidence="2">WB101</strain>
    </source>
</reference>
<dbReference type="EMBL" id="JAKLWS010000022">
    <property type="protein sequence ID" value="MCG2589905.1"/>
    <property type="molecule type" value="Genomic_DNA"/>
</dbReference>
<dbReference type="PROSITE" id="PS00061">
    <property type="entry name" value="ADH_SHORT"/>
    <property type="match status" value="1"/>
</dbReference>
<sequence length="253" mass="26403">MNLKLENCNCVVLGGSRGIGRSIATGLAEEGANVAICARGEEALRETELELLKAEVKTYAATCDIADSEALASFLQATKEAFGSIDVLVHNASALALGPNLEDWNASLNVDLMAAVNACNQVIPWMTEQGGGSIILVSSISGLECDPAPDYGYTAAKAALIAYAKKLGVMHAKQGIRANAIAPGSIEFPGGVWANTKESQPELYESVKAGIPAGRLGTPEEVADVAVFVASPRAQWITGECISVDGSQHRGMR</sequence>
<accession>A0ABS9KGF5</accession>
<evidence type="ECO:0000313" key="3">
    <source>
        <dbReference type="Proteomes" id="UP001165366"/>
    </source>
</evidence>
<dbReference type="InterPro" id="IPR036291">
    <property type="entry name" value="NAD(P)-bd_dom_sf"/>
</dbReference>